<reference evidence="1 2" key="1">
    <citation type="journal article" date="2016" name="PLoS ONE">
        <title>Plasmid Characterization and Chromosome Analysis of Two netF+ Clostridium perfringens Isolates Associated with Foal and Canine Necrotizing Enteritis.</title>
        <authorList>
            <person name="Mehdizadeh Gohari I."/>
            <person name="Kropinski A.M."/>
            <person name="Weese S.J."/>
            <person name="Parreira V.R."/>
            <person name="Whitehead A.E."/>
            <person name="Boerlin P."/>
            <person name="Prescott J.F."/>
        </authorList>
    </citation>
    <scope>NUCLEOTIDE SEQUENCE [LARGE SCALE GENOMIC DNA]</scope>
    <source>
        <strain evidence="1 2">JP838</strain>
        <plasmid evidence="2">Plasmid pJFP838A</plasmid>
    </source>
</reference>
<dbReference type="EMBL" id="CP013615">
    <property type="protein sequence ID" value="AMN31287.1"/>
    <property type="molecule type" value="Genomic_DNA"/>
</dbReference>
<geneLocation type="plasmid" evidence="1 2">
    <name>pJFP838A</name>
</geneLocation>
<evidence type="ECO:0000313" key="2">
    <source>
        <dbReference type="Proteomes" id="UP000070260"/>
    </source>
</evidence>
<proteinExistence type="predicted"/>
<keyword evidence="1" id="KW-0614">Plasmid</keyword>
<evidence type="ECO:0000313" key="1">
    <source>
        <dbReference type="EMBL" id="AMN31287.1"/>
    </source>
</evidence>
<sequence>MANLSKNNSIRKINMNNFKKMCKEVMLRGNDEQRKAMEVFLDDVSQEKAELCLNYLKLSIYALAKEEHRKLAEMGKACLNIELNKKEVENNSNETAELIYNNLINSYDIFDI</sequence>
<name>A0A140GRX8_CLOPF</name>
<dbReference type="AlphaFoldDB" id="A0A140GRX8"/>
<protein>
    <submittedName>
        <fullName evidence="1">Uncharacterized protein</fullName>
    </submittedName>
</protein>
<dbReference type="Proteomes" id="UP000070260">
    <property type="component" value="Plasmid pJFP838A"/>
</dbReference>
<dbReference type="PATRIC" id="fig|1502.177.peg.3581"/>
<organism evidence="1 2">
    <name type="scientific">Clostridium perfringens</name>
    <dbReference type="NCBI Taxonomy" id="1502"/>
    <lineage>
        <taxon>Bacteria</taxon>
        <taxon>Bacillati</taxon>
        <taxon>Bacillota</taxon>
        <taxon>Clostridia</taxon>
        <taxon>Eubacteriales</taxon>
        <taxon>Clostridiaceae</taxon>
        <taxon>Clostridium</taxon>
    </lineage>
</organism>
<gene>
    <name evidence="1" type="ORF">JFP838_pA0371</name>
</gene>
<accession>A0A140GRX8</accession>
<dbReference type="RefSeq" id="WP_061429871.1">
    <property type="nucleotide sequence ID" value="NZ_CP013615.1"/>
</dbReference>